<dbReference type="AlphaFoldDB" id="A0AAD7AI83"/>
<evidence type="ECO:0000256" key="2">
    <source>
        <dbReference type="SAM" id="Phobius"/>
    </source>
</evidence>
<feature type="region of interest" description="Disordered" evidence="1">
    <location>
        <begin position="251"/>
        <end position="276"/>
    </location>
</feature>
<protein>
    <submittedName>
        <fullName evidence="3">Uncharacterized protein</fullName>
    </submittedName>
</protein>
<feature type="transmembrane region" description="Helical" evidence="2">
    <location>
        <begin position="192"/>
        <end position="215"/>
    </location>
</feature>
<evidence type="ECO:0000313" key="3">
    <source>
        <dbReference type="EMBL" id="KAJ7359553.1"/>
    </source>
</evidence>
<feature type="compositionally biased region" description="Low complexity" evidence="1">
    <location>
        <begin position="119"/>
        <end position="132"/>
    </location>
</feature>
<keyword evidence="2" id="KW-0472">Membrane</keyword>
<feature type="region of interest" description="Disordered" evidence="1">
    <location>
        <begin position="109"/>
        <end position="183"/>
    </location>
</feature>
<name>A0AAD7AI83_9AGAR</name>
<dbReference type="EMBL" id="JARIHO010000006">
    <property type="protein sequence ID" value="KAJ7359553.1"/>
    <property type="molecule type" value="Genomic_DNA"/>
</dbReference>
<gene>
    <name evidence="3" type="ORF">DFH08DRAFT_952670</name>
</gene>
<accession>A0AAD7AI83</accession>
<sequence length="349" mass="36158">MGFTVFVTNFLNPTSGATSPAGLIASIRIRYTDDSSDLVGTDPSWLNGPYTSVDAFLSASDSVLAPSFNVAAVGAWPWGQLSGISNVLAVSDVPSGPFTSIGNIASTTAQGKANAPPRQSAGFSSQSQSAALGTGGSPSGSAAASSADSGRSVDQSTATGSATNASGTSGSGTAALPFSSSTSASPMHATPVAAIVGAIASMLTLVILGLVIFCWRRRRYPRIVRRQSQGSSIVPFTGETTDTQMAELRPQGLANPALQDRPLTKREREASAGLTRGPSNDALVSVALLHSLPMAIPLRRNAVDPPPREKANAVLLVGRFRKQNLPVTHSLRQFTRTNSCFVDIFVYSM</sequence>
<comment type="caution">
    <text evidence="3">The sequence shown here is derived from an EMBL/GenBank/DDBJ whole genome shotgun (WGS) entry which is preliminary data.</text>
</comment>
<reference evidence="3" key="1">
    <citation type="submission" date="2023-03" db="EMBL/GenBank/DDBJ databases">
        <title>Massive genome expansion in bonnet fungi (Mycena s.s.) driven by repeated elements and novel gene families across ecological guilds.</title>
        <authorList>
            <consortium name="Lawrence Berkeley National Laboratory"/>
            <person name="Harder C.B."/>
            <person name="Miyauchi S."/>
            <person name="Viragh M."/>
            <person name="Kuo A."/>
            <person name="Thoen E."/>
            <person name="Andreopoulos B."/>
            <person name="Lu D."/>
            <person name="Skrede I."/>
            <person name="Drula E."/>
            <person name="Henrissat B."/>
            <person name="Morin E."/>
            <person name="Kohler A."/>
            <person name="Barry K."/>
            <person name="LaButti K."/>
            <person name="Morin E."/>
            <person name="Salamov A."/>
            <person name="Lipzen A."/>
            <person name="Mereny Z."/>
            <person name="Hegedus B."/>
            <person name="Baldrian P."/>
            <person name="Stursova M."/>
            <person name="Weitz H."/>
            <person name="Taylor A."/>
            <person name="Grigoriev I.V."/>
            <person name="Nagy L.G."/>
            <person name="Martin F."/>
            <person name="Kauserud H."/>
        </authorList>
    </citation>
    <scope>NUCLEOTIDE SEQUENCE</scope>
    <source>
        <strain evidence="3">CBHHK002</strain>
    </source>
</reference>
<dbReference type="Proteomes" id="UP001218218">
    <property type="component" value="Unassembled WGS sequence"/>
</dbReference>
<keyword evidence="4" id="KW-1185">Reference proteome</keyword>
<keyword evidence="2" id="KW-0812">Transmembrane</keyword>
<organism evidence="3 4">
    <name type="scientific">Mycena albidolilacea</name>
    <dbReference type="NCBI Taxonomy" id="1033008"/>
    <lineage>
        <taxon>Eukaryota</taxon>
        <taxon>Fungi</taxon>
        <taxon>Dikarya</taxon>
        <taxon>Basidiomycota</taxon>
        <taxon>Agaricomycotina</taxon>
        <taxon>Agaricomycetes</taxon>
        <taxon>Agaricomycetidae</taxon>
        <taxon>Agaricales</taxon>
        <taxon>Marasmiineae</taxon>
        <taxon>Mycenaceae</taxon>
        <taxon>Mycena</taxon>
    </lineage>
</organism>
<feature type="compositionally biased region" description="Low complexity" evidence="1">
    <location>
        <begin position="139"/>
        <end position="175"/>
    </location>
</feature>
<evidence type="ECO:0000256" key="1">
    <source>
        <dbReference type="SAM" id="MobiDB-lite"/>
    </source>
</evidence>
<evidence type="ECO:0000313" key="4">
    <source>
        <dbReference type="Proteomes" id="UP001218218"/>
    </source>
</evidence>
<keyword evidence="2" id="KW-1133">Transmembrane helix</keyword>
<proteinExistence type="predicted"/>